<dbReference type="EMBL" id="DF820455">
    <property type="protein sequence ID" value="GAK50036.1"/>
    <property type="molecule type" value="Genomic_DNA"/>
</dbReference>
<dbReference type="GO" id="GO:0015628">
    <property type="term" value="P:protein secretion by the type II secretion system"/>
    <property type="evidence" value="ECO:0007669"/>
    <property type="project" value="InterPro"/>
</dbReference>
<dbReference type="SUPFAM" id="SSF54523">
    <property type="entry name" value="Pili subunits"/>
    <property type="match status" value="1"/>
</dbReference>
<dbReference type="HOGENOM" id="CLU_1783053_0_0_0"/>
<dbReference type="PANTHER" id="PTHR30093:SF47">
    <property type="entry name" value="TYPE IV PILUS NON-CORE MINOR PILIN PILE"/>
    <property type="match status" value="1"/>
</dbReference>
<dbReference type="NCBIfam" id="TIGR02532">
    <property type="entry name" value="IV_pilin_GFxxxE"/>
    <property type="match status" value="1"/>
</dbReference>
<dbReference type="Gene3D" id="3.30.700.10">
    <property type="entry name" value="Glycoprotein, Type 4 Pilin"/>
    <property type="match status" value="1"/>
</dbReference>
<dbReference type="GO" id="GO:0015627">
    <property type="term" value="C:type II protein secretion system complex"/>
    <property type="evidence" value="ECO:0007669"/>
    <property type="project" value="InterPro"/>
</dbReference>
<accession>A0A0S6VVD0</accession>
<dbReference type="AlphaFoldDB" id="A0A0S6VVD0"/>
<organism evidence="3">
    <name type="scientific">Candidatus Moduliflexus flocculans</name>
    <dbReference type="NCBI Taxonomy" id="1499966"/>
    <lineage>
        <taxon>Bacteria</taxon>
        <taxon>Candidatus Moduliflexota</taxon>
        <taxon>Candidatus Moduliflexia</taxon>
        <taxon>Candidatus Moduliflexales</taxon>
        <taxon>Candidatus Moduliflexaceae</taxon>
    </lineage>
</organism>
<protein>
    <submittedName>
        <fullName evidence="3">Tfp pilus assembly protein PilE</fullName>
    </submittedName>
</protein>
<gene>
    <name evidence="3" type="ORF">U14_01261</name>
</gene>
<dbReference type="PANTHER" id="PTHR30093">
    <property type="entry name" value="GENERAL SECRETION PATHWAY PROTEIN G"/>
    <property type="match status" value="1"/>
</dbReference>
<dbReference type="Proteomes" id="UP000030700">
    <property type="component" value="Unassembled WGS sequence"/>
</dbReference>
<dbReference type="PROSITE" id="PS00409">
    <property type="entry name" value="PROKAR_NTER_METHYL"/>
    <property type="match status" value="1"/>
</dbReference>
<dbReference type="InterPro" id="IPR012902">
    <property type="entry name" value="N_methyl_site"/>
</dbReference>
<sequence>MIFRKKGFTLIELLIVVAIIGIIAGIAVPAVLSALKRSKFTRTKADLKTIAVELNTYYSDHDRYPSSLRDASPERKDIWGEPFEYDPFDGSVFCVCSGGTNKVVDQNCDDISDENFVWKHGCDICRLQGIDKDAFWGNCAIVAPH</sequence>
<dbReference type="STRING" id="1499966.U14_01261"/>
<keyword evidence="2" id="KW-1133">Transmembrane helix</keyword>
<dbReference type="PRINTS" id="PR00813">
    <property type="entry name" value="BCTERIALGSPG"/>
</dbReference>
<keyword evidence="2" id="KW-0472">Membrane</keyword>
<dbReference type="InterPro" id="IPR045584">
    <property type="entry name" value="Pilin-like"/>
</dbReference>
<evidence type="ECO:0000256" key="1">
    <source>
        <dbReference type="ARBA" id="ARBA00022481"/>
    </source>
</evidence>
<proteinExistence type="predicted"/>
<feature type="transmembrane region" description="Helical" evidence="2">
    <location>
        <begin position="13"/>
        <end position="35"/>
    </location>
</feature>
<evidence type="ECO:0000313" key="4">
    <source>
        <dbReference type="Proteomes" id="UP000030700"/>
    </source>
</evidence>
<keyword evidence="2" id="KW-0812">Transmembrane</keyword>
<name>A0A0S6VVD0_9BACT</name>
<dbReference type="Pfam" id="PF07963">
    <property type="entry name" value="N_methyl"/>
    <property type="match status" value="1"/>
</dbReference>
<evidence type="ECO:0000256" key="2">
    <source>
        <dbReference type="SAM" id="Phobius"/>
    </source>
</evidence>
<keyword evidence="4" id="KW-1185">Reference proteome</keyword>
<evidence type="ECO:0000313" key="3">
    <source>
        <dbReference type="EMBL" id="GAK50036.1"/>
    </source>
</evidence>
<keyword evidence="1" id="KW-0488">Methylation</keyword>
<dbReference type="InterPro" id="IPR000983">
    <property type="entry name" value="Bac_GSPG_pilin"/>
</dbReference>
<reference evidence="3" key="1">
    <citation type="journal article" date="2015" name="PeerJ">
        <title>First genomic representation of candidate bacterial phylum KSB3 points to enhanced environmental sensing as a trigger of wastewater bulking.</title>
        <authorList>
            <person name="Sekiguchi Y."/>
            <person name="Ohashi A."/>
            <person name="Parks D.H."/>
            <person name="Yamauchi T."/>
            <person name="Tyson G.W."/>
            <person name="Hugenholtz P."/>
        </authorList>
    </citation>
    <scope>NUCLEOTIDE SEQUENCE [LARGE SCALE GENOMIC DNA]</scope>
</reference>